<dbReference type="Pfam" id="PF00072">
    <property type="entry name" value="Response_reg"/>
    <property type="match status" value="1"/>
</dbReference>
<dbReference type="OrthoDB" id="7631574at2"/>
<reference evidence="4 5" key="1">
    <citation type="submission" date="2016-10" db="EMBL/GenBank/DDBJ databases">
        <authorList>
            <person name="de Groot N.N."/>
        </authorList>
    </citation>
    <scope>NUCLEOTIDE SEQUENCE [LARGE SCALE GENOMIC DNA]</scope>
    <source>
        <strain evidence="4 5">CGMCC 1.10076</strain>
    </source>
</reference>
<keyword evidence="1 2" id="KW-0597">Phosphoprotein</keyword>
<dbReference type="SUPFAM" id="SSF52172">
    <property type="entry name" value="CheY-like"/>
    <property type="match status" value="1"/>
</dbReference>
<feature type="domain" description="Response regulatory" evidence="3">
    <location>
        <begin position="6"/>
        <end position="124"/>
    </location>
</feature>
<evidence type="ECO:0000313" key="4">
    <source>
        <dbReference type="EMBL" id="SDJ79974.1"/>
    </source>
</evidence>
<proteinExistence type="predicted"/>
<evidence type="ECO:0000259" key="3">
    <source>
        <dbReference type="PROSITE" id="PS50110"/>
    </source>
</evidence>
<dbReference type="PANTHER" id="PTHR44591">
    <property type="entry name" value="STRESS RESPONSE REGULATOR PROTEIN 1"/>
    <property type="match status" value="1"/>
</dbReference>
<dbReference type="RefSeq" id="WP_091394267.1">
    <property type="nucleotide sequence ID" value="NZ_BKAI01000004.1"/>
</dbReference>
<evidence type="ECO:0000256" key="2">
    <source>
        <dbReference type="PROSITE-ProRule" id="PRU00169"/>
    </source>
</evidence>
<dbReference type="PANTHER" id="PTHR44591:SF3">
    <property type="entry name" value="RESPONSE REGULATORY DOMAIN-CONTAINING PROTEIN"/>
    <property type="match status" value="1"/>
</dbReference>
<dbReference type="AlphaFoldDB" id="A0A1G8WNY7"/>
<sequence>MELPKKIFYLDDDLDDLYFFKEVVESLGHEVSIYINGKELLRSLNSKSVRPDIIFLDIRMPVFNGEEILQIIKKDDQFKDIPVVMISGYNSKSLVRQYLDAGANYLMKKPSSMADYKSSVERVLDIDWENFQAFA</sequence>
<dbReference type="InterPro" id="IPR011006">
    <property type="entry name" value="CheY-like_superfamily"/>
</dbReference>
<dbReference type="InterPro" id="IPR001789">
    <property type="entry name" value="Sig_transdc_resp-reg_receiver"/>
</dbReference>
<dbReference type="Gene3D" id="3.40.50.2300">
    <property type="match status" value="1"/>
</dbReference>
<dbReference type="GO" id="GO:0000160">
    <property type="term" value="P:phosphorelay signal transduction system"/>
    <property type="evidence" value="ECO:0007669"/>
    <property type="project" value="InterPro"/>
</dbReference>
<name>A0A1G8WNY7_9FLAO</name>
<keyword evidence="5" id="KW-1185">Reference proteome</keyword>
<dbReference type="CDD" id="cd00156">
    <property type="entry name" value="REC"/>
    <property type="match status" value="1"/>
</dbReference>
<dbReference type="SMART" id="SM00448">
    <property type="entry name" value="REC"/>
    <property type="match status" value="1"/>
</dbReference>
<dbReference type="STRING" id="1128970.SAMN04487935_1895"/>
<dbReference type="PROSITE" id="PS50110">
    <property type="entry name" value="RESPONSE_REGULATORY"/>
    <property type="match status" value="1"/>
</dbReference>
<accession>A0A1G8WNY7</accession>
<protein>
    <submittedName>
        <fullName evidence="4">Response regulator receiver domain-containing protein</fullName>
    </submittedName>
</protein>
<dbReference type="InterPro" id="IPR050595">
    <property type="entry name" value="Bact_response_regulator"/>
</dbReference>
<evidence type="ECO:0000256" key="1">
    <source>
        <dbReference type="ARBA" id="ARBA00022553"/>
    </source>
</evidence>
<feature type="modified residue" description="4-aspartylphosphate" evidence="2">
    <location>
        <position position="57"/>
    </location>
</feature>
<gene>
    <name evidence="4" type="ORF">SAMN04487935_1895</name>
</gene>
<evidence type="ECO:0000313" key="5">
    <source>
        <dbReference type="Proteomes" id="UP000199580"/>
    </source>
</evidence>
<dbReference type="EMBL" id="FNEZ01000002">
    <property type="protein sequence ID" value="SDJ79974.1"/>
    <property type="molecule type" value="Genomic_DNA"/>
</dbReference>
<dbReference type="Proteomes" id="UP000199580">
    <property type="component" value="Unassembled WGS sequence"/>
</dbReference>
<organism evidence="4 5">
    <name type="scientific">Flavobacterium noncentrifugens</name>
    <dbReference type="NCBI Taxonomy" id="1128970"/>
    <lineage>
        <taxon>Bacteria</taxon>
        <taxon>Pseudomonadati</taxon>
        <taxon>Bacteroidota</taxon>
        <taxon>Flavobacteriia</taxon>
        <taxon>Flavobacteriales</taxon>
        <taxon>Flavobacteriaceae</taxon>
        <taxon>Flavobacterium</taxon>
    </lineage>
</organism>